<evidence type="ECO:0000313" key="4">
    <source>
        <dbReference type="EMBL" id="RHL37131.1"/>
    </source>
</evidence>
<dbReference type="Proteomes" id="UP000283672">
    <property type="component" value="Unassembled WGS sequence"/>
</dbReference>
<evidence type="ECO:0000313" key="3">
    <source>
        <dbReference type="EMBL" id="RGW42704.1"/>
    </source>
</evidence>
<dbReference type="EMBL" id="QROP01000022">
    <property type="protein sequence ID" value="RHL37131.1"/>
    <property type="molecule type" value="Genomic_DNA"/>
</dbReference>
<feature type="domain" description="DUF6371" evidence="1">
    <location>
        <begin position="143"/>
        <end position="298"/>
    </location>
</feature>
<dbReference type="RefSeq" id="WP_118064858.1">
    <property type="nucleotide sequence ID" value="NZ_QROP01000022.1"/>
</dbReference>
<reference evidence="5 6" key="1">
    <citation type="submission" date="2018-08" db="EMBL/GenBank/DDBJ databases">
        <title>A genome reference for cultivated species of the human gut microbiota.</title>
        <authorList>
            <person name="Zou Y."/>
            <person name="Xue W."/>
            <person name="Luo G."/>
        </authorList>
    </citation>
    <scope>NUCLEOTIDE SEQUENCE [LARGE SCALE GENOMIC DNA]</scope>
    <source>
        <strain evidence="3 6">AF12-50</strain>
        <strain evidence="4 5">AF38-11</strain>
    </source>
</reference>
<evidence type="ECO:0000313" key="6">
    <source>
        <dbReference type="Proteomes" id="UP000283785"/>
    </source>
</evidence>
<evidence type="ECO:0000259" key="1">
    <source>
        <dbReference type="Pfam" id="PF19898"/>
    </source>
</evidence>
<name>A0AA92TYG0_9BACT</name>
<feature type="domain" description="Zinc beta-ribbon finger putative" evidence="2">
    <location>
        <begin position="8"/>
        <end position="73"/>
    </location>
</feature>
<dbReference type="Pfam" id="PF19898">
    <property type="entry name" value="DUF6371"/>
    <property type="match status" value="1"/>
</dbReference>
<proteinExistence type="predicted"/>
<comment type="caution">
    <text evidence="3">The sequence shown here is derived from an EMBL/GenBank/DDBJ whole genome shotgun (WGS) entry which is preliminary data.</text>
</comment>
<dbReference type="InterPro" id="IPR045951">
    <property type="entry name" value="DUF6371"/>
</dbReference>
<dbReference type="AlphaFoldDB" id="A0AA92TYG0"/>
<dbReference type="InterPro" id="IPR047731">
    <property type="entry name" value="Zinc_ribbon_put"/>
</dbReference>
<accession>A0AA92TYG0</accession>
<dbReference type="Pfam" id="PF21957">
    <property type="entry name" value="Zn_ribbon_16"/>
    <property type="match status" value="1"/>
</dbReference>
<protein>
    <submittedName>
        <fullName evidence="3">Uncharacterized protein</fullName>
    </submittedName>
</protein>
<evidence type="ECO:0000259" key="2">
    <source>
        <dbReference type="Pfam" id="PF21957"/>
    </source>
</evidence>
<evidence type="ECO:0000313" key="5">
    <source>
        <dbReference type="Proteomes" id="UP000283672"/>
    </source>
</evidence>
<dbReference type="Proteomes" id="UP000283785">
    <property type="component" value="Unassembled WGS sequence"/>
</dbReference>
<dbReference type="EMBL" id="QSAG01000013">
    <property type="protein sequence ID" value="RGW42704.1"/>
    <property type="molecule type" value="Genomic_DNA"/>
</dbReference>
<organism evidence="3 6">
    <name type="scientific">Segatella copri</name>
    <dbReference type="NCBI Taxonomy" id="165179"/>
    <lineage>
        <taxon>Bacteria</taxon>
        <taxon>Pseudomonadati</taxon>
        <taxon>Bacteroidota</taxon>
        <taxon>Bacteroidia</taxon>
        <taxon>Bacteroidales</taxon>
        <taxon>Prevotellaceae</taxon>
        <taxon>Segatella</taxon>
    </lineage>
</organism>
<sequence>MYNDTENRFVLERYRSGGSNRYVCPQCGRKKCFTRYVDLETGKYVADECGKCNHTASCGYHYPPRQYFHDHPEFSCKKDYQTEYVNGKPLLGLGNRHQWADEARNREMLSRKNRLLVQPQDRRQTEFFSPEWVQKAMLRPSAFSMWLEGLNIGGDARQVLADYCVGGTARDVVVQGVNYGRAVVFWLIDELQRVHDAKLMAYRNDGHRVQGWANTMRSICERSHVGPQLQNTEKVLFGQHLLPRYPDKTVCIVESEKTSLICACRYPQFLWLATGGCGNLQTDKLIPLQHRRLVVYPDSGEYDKWKEQMAKSGCRDYRVVDFMEQFEANTDIADILLGEAQQKPEFLLPPPPDVCPF</sequence>
<dbReference type="NCBIfam" id="NF040506">
    <property type="entry name" value="PG0870_Nterm"/>
    <property type="match status" value="1"/>
</dbReference>
<gene>
    <name evidence="4" type="ORF">DW026_09565</name>
    <name evidence="3" type="ORF">DWV76_08160</name>
</gene>